<accession>A1S0J7</accession>
<dbReference type="SFLD" id="SFLDS00029">
    <property type="entry name" value="Radical_SAM"/>
    <property type="match status" value="1"/>
</dbReference>
<keyword evidence="7" id="KW-0408">Iron</keyword>
<evidence type="ECO:0000256" key="2">
    <source>
        <dbReference type="ARBA" id="ARBA00005155"/>
    </source>
</evidence>
<evidence type="ECO:0000256" key="3">
    <source>
        <dbReference type="ARBA" id="ARBA00006804"/>
    </source>
</evidence>
<dbReference type="PANTHER" id="PTHR43787:SF13">
    <property type="entry name" value="FEMO COFACTOR BIOSYNTHESIS PROTEIN NIFB"/>
    <property type="match status" value="1"/>
</dbReference>
<dbReference type="eggNOG" id="arCOG05120">
    <property type="taxonomic scope" value="Archaea"/>
</dbReference>
<dbReference type="HOGENOM" id="CLU_1080107_0_0_2"/>
<proteinExistence type="inferred from homology"/>
<dbReference type="CDD" id="cd01335">
    <property type="entry name" value="Radical_SAM"/>
    <property type="match status" value="1"/>
</dbReference>
<comment type="pathway">
    <text evidence="2">Cofactor biosynthesis; Fe-Mo cofactor biosynthesis.</text>
</comment>
<evidence type="ECO:0000259" key="11">
    <source>
        <dbReference type="PROSITE" id="PS51918"/>
    </source>
</evidence>
<dbReference type="GO" id="GO:0051539">
    <property type="term" value="F:4 iron, 4 sulfur cluster binding"/>
    <property type="evidence" value="ECO:0007669"/>
    <property type="project" value="UniProtKB-KW"/>
</dbReference>
<evidence type="ECO:0000256" key="8">
    <source>
        <dbReference type="ARBA" id="ARBA00023014"/>
    </source>
</evidence>
<dbReference type="KEGG" id="tpe:Tpen_1582"/>
<sequence>MSGERGYDPILLAEAVRRMVARGSERRYYRFRGGRWYGGIATADCVGCNLRCVFCWGWRVRDRPSGAGRFYSPEEVYERLASIAGRRGYRLVRISGNEPTIAWDHLLRVIELLEADGRFRFVLETNGILIGADKSKARDLSKFSSVHVRVSLKGASEEEFHLLTGARREFYRLQLEALRNLLDEGVPAHPAVMLSFSEPRAVDELKARLAEIDRSLVEEFEEEYVFLYPHVVEQLRRAGLQPRVAFEPDNIPEELV</sequence>
<dbReference type="InterPro" id="IPR016771">
    <property type="entry name" value="Fe-S_OxRdtase_rSAM_TM0948_prd"/>
</dbReference>
<dbReference type="Pfam" id="PF04055">
    <property type="entry name" value="Radical_SAM"/>
    <property type="match status" value="1"/>
</dbReference>
<protein>
    <submittedName>
        <fullName evidence="12">Radical SAM domain protein</fullName>
    </submittedName>
</protein>
<keyword evidence="4" id="KW-0004">4Fe-4S</keyword>
<keyword evidence="13" id="KW-1185">Reference proteome</keyword>
<dbReference type="EMBL" id="CP000505">
    <property type="protein sequence ID" value="ABL78977.1"/>
    <property type="molecule type" value="Genomic_DNA"/>
</dbReference>
<evidence type="ECO:0000256" key="6">
    <source>
        <dbReference type="ARBA" id="ARBA00022723"/>
    </source>
</evidence>
<comment type="cofactor">
    <cofactor evidence="1">
        <name>[4Fe-4S] cluster</name>
        <dbReference type="ChEBI" id="CHEBI:49883"/>
    </cofactor>
</comment>
<dbReference type="InterPro" id="IPR013785">
    <property type="entry name" value="Aldolase_TIM"/>
</dbReference>
<evidence type="ECO:0000313" key="12">
    <source>
        <dbReference type="EMBL" id="ABL78977.1"/>
    </source>
</evidence>
<dbReference type="AlphaFoldDB" id="A1S0J7"/>
<gene>
    <name evidence="12" type="ordered locus">Tpen_1582</name>
</gene>
<dbReference type="InterPro" id="IPR007197">
    <property type="entry name" value="rSAM"/>
</dbReference>
<dbReference type="Proteomes" id="UP000000641">
    <property type="component" value="Chromosome"/>
</dbReference>
<dbReference type="Gene3D" id="3.20.20.70">
    <property type="entry name" value="Aldolase class I"/>
    <property type="match status" value="1"/>
</dbReference>
<dbReference type="InterPro" id="IPR058240">
    <property type="entry name" value="rSAM_sf"/>
</dbReference>
<dbReference type="PANTHER" id="PTHR43787">
    <property type="entry name" value="FEMO COFACTOR BIOSYNTHESIS PROTEIN NIFB-RELATED"/>
    <property type="match status" value="1"/>
</dbReference>
<name>A1S0J7_THEPD</name>
<keyword evidence="10" id="KW-0456">Lyase</keyword>
<dbReference type="SUPFAM" id="SSF102114">
    <property type="entry name" value="Radical SAM enzymes"/>
    <property type="match status" value="1"/>
</dbReference>
<keyword evidence="8" id="KW-0411">Iron-sulfur</keyword>
<dbReference type="EnsemblBacteria" id="ABL78977">
    <property type="protein sequence ID" value="ABL78977"/>
    <property type="gene ID" value="Tpen_1582"/>
</dbReference>
<reference evidence="13" key="1">
    <citation type="journal article" date="2008" name="J. Bacteriol.">
        <title>Genome sequence of Thermofilum pendens reveals an exceptional loss of biosynthetic pathways without genome reduction.</title>
        <authorList>
            <person name="Anderson I."/>
            <person name="Rodriguez J."/>
            <person name="Susanti D."/>
            <person name="Porat I."/>
            <person name="Reich C."/>
            <person name="Ulrich L.E."/>
            <person name="Elkins J.G."/>
            <person name="Mavromatis K."/>
            <person name="Lykidis A."/>
            <person name="Kim E."/>
            <person name="Thompson L.S."/>
            <person name="Nolan M."/>
            <person name="Land M."/>
            <person name="Copeland A."/>
            <person name="Lapidus A."/>
            <person name="Lucas S."/>
            <person name="Detter C."/>
            <person name="Zhulin I.B."/>
            <person name="Olsen G.J."/>
            <person name="Whitman W."/>
            <person name="Mukhopadhyay B."/>
            <person name="Bristow J."/>
            <person name="Kyrpides N."/>
        </authorList>
    </citation>
    <scope>NUCLEOTIDE SEQUENCE [LARGE SCALE GENOMIC DNA]</scope>
    <source>
        <strain evidence="13">DSM 2475 / Hrk 5</strain>
    </source>
</reference>
<dbReference type="PROSITE" id="PS51918">
    <property type="entry name" value="RADICAL_SAM"/>
    <property type="match status" value="1"/>
</dbReference>
<dbReference type="PIRSF" id="PIRSF020275">
    <property type="entry name" value="RadSAM_TM0948_prd"/>
    <property type="match status" value="1"/>
</dbReference>
<keyword evidence="6" id="KW-0479">Metal-binding</keyword>
<evidence type="ECO:0000313" key="13">
    <source>
        <dbReference type="Proteomes" id="UP000000641"/>
    </source>
</evidence>
<dbReference type="GO" id="GO:0016829">
    <property type="term" value="F:lyase activity"/>
    <property type="evidence" value="ECO:0007669"/>
    <property type="project" value="UniProtKB-KW"/>
</dbReference>
<organism evidence="12 13">
    <name type="scientific">Thermofilum pendens (strain DSM 2475 / Hrk 5)</name>
    <dbReference type="NCBI Taxonomy" id="368408"/>
    <lineage>
        <taxon>Archaea</taxon>
        <taxon>Thermoproteota</taxon>
        <taxon>Thermoprotei</taxon>
        <taxon>Thermofilales</taxon>
        <taxon>Thermofilaceae</taxon>
        <taxon>Thermofilum</taxon>
    </lineage>
</organism>
<evidence type="ECO:0000256" key="1">
    <source>
        <dbReference type="ARBA" id="ARBA00001966"/>
    </source>
</evidence>
<comment type="similarity">
    <text evidence="3">Belongs to the radical SAM superfamily. NifB family.</text>
</comment>
<keyword evidence="9" id="KW-0535">Nitrogen fixation</keyword>
<dbReference type="RefSeq" id="WP_011753242.1">
    <property type="nucleotide sequence ID" value="NC_008698.1"/>
</dbReference>
<dbReference type="SFLD" id="SFLDG01067">
    <property type="entry name" value="SPASM/twitch_domain_containing"/>
    <property type="match status" value="1"/>
</dbReference>
<evidence type="ECO:0000256" key="10">
    <source>
        <dbReference type="ARBA" id="ARBA00023239"/>
    </source>
</evidence>
<evidence type="ECO:0000256" key="4">
    <source>
        <dbReference type="ARBA" id="ARBA00022485"/>
    </source>
</evidence>
<evidence type="ECO:0000256" key="5">
    <source>
        <dbReference type="ARBA" id="ARBA00022691"/>
    </source>
</evidence>
<keyword evidence="5" id="KW-0949">S-adenosyl-L-methionine</keyword>
<dbReference type="GeneID" id="4600568"/>
<evidence type="ECO:0000256" key="7">
    <source>
        <dbReference type="ARBA" id="ARBA00023004"/>
    </source>
</evidence>
<feature type="domain" description="Radical SAM core" evidence="11">
    <location>
        <begin position="32"/>
        <end position="256"/>
    </location>
</feature>
<dbReference type="STRING" id="368408.Tpen_1582"/>
<dbReference type="GO" id="GO:0046872">
    <property type="term" value="F:metal ion binding"/>
    <property type="evidence" value="ECO:0007669"/>
    <property type="project" value="UniProtKB-KW"/>
</dbReference>
<evidence type="ECO:0000256" key="9">
    <source>
        <dbReference type="ARBA" id="ARBA00023231"/>
    </source>
</evidence>